<dbReference type="Pfam" id="PF06810">
    <property type="entry name" value="Phage_scaffold"/>
    <property type="match status" value="1"/>
</dbReference>
<evidence type="ECO:0000313" key="4">
    <source>
        <dbReference type="Proteomes" id="UP000753219"/>
    </source>
</evidence>
<sequence>MEFLKELLGDDLYSQVEAKLKDNKDVKLANLASGEYVSKAKYDDKEAELVKANNTITSLQDAASKFEGTDIENLKTQITDNKAKYDADIAKLQEDMKKRDAIDAWLDAHPTKHRALIRSQFDYSKLQIENDTVKGIDEIGKTLTESYADMFESTNDGGNGGMPHGKPPVEKDPSKMSMEEYKAWRSKQ</sequence>
<proteinExistence type="predicted"/>
<dbReference type="EMBL" id="JAGZMZ010000001">
    <property type="protein sequence ID" value="MBS4883250.1"/>
    <property type="molecule type" value="Genomic_DNA"/>
</dbReference>
<feature type="compositionally biased region" description="Basic and acidic residues" evidence="2">
    <location>
        <begin position="167"/>
        <end position="188"/>
    </location>
</feature>
<evidence type="ECO:0000256" key="2">
    <source>
        <dbReference type="SAM" id="MobiDB-lite"/>
    </source>
</evidence>
<keyword evidence="1" id="KW-0175">Coiled coil</keyword>
<protein>
    <submittedName>
        <fullName evidence="3">Phage scaffolding protein</fullName>
    </submittedName>
</protein>
<feature type="region of interest" description="Disordered" evidence="2">
    <location>
        <begin position="149"/>
        <end position="188"/>
    </location>
</feature>
<organism evidence="3 4">
    <name type="scientific">Amedibacillus dolichus</name>
    <dbReference type="NCBI Taxonomy" id="31971"/>
    <lineage>
        <taxon>Bacteria</taxon>
        <taxon>Bacillati</taxon>
        <taxon>Bacillota</taxon>
        <taxon>Erysipelotrichia</taxon>
        <taxon>Erysipelotrichales</taxon>
        <taxon>Erysipelotrichaceae</taxon>
        <taxon>Amedibacillus</taxon>
    </lineage>
</organism>
<dbReference type="GeneID" id="92794434"/>
<feature type="coiled-coil region" evidence="1">
    <location>
        <begin position="42"/>
        <end position="95"/>
    </location>
</feature>
<accession>A0A942W9I1</accession>
<evidence type="ECO:0000313" key="3">
    <source>
        <dbReference type="EMBL" id="MBS4883250.1"/>
    </source>
</evidence>
<dbReference type="AlphaFoldDB" id="A0A942W9I1"/>
<evidence type="ECO:0000256" key="1">
    <source>
        <dbReference type="SAM" id="Coils"/>
    </source>
</evidence>
<dbReference type="RefSeq" id="WP_004799557.1">
    <property type="nucleotide sequence ID" value="NZ_CABKNA010000004.1"/>
</dbReference>
<dbReference type="Proteomes" id="UP000753219">
    <property type="component" value="Unassembled WGS sequence"/>
</dbReference>
<comment type="caution">
    <text evidence="3">The sequence shown here is derived from an EMBL/GenBank/DDBJ whole genome shotgun (WGS) entry which is preliminary data.</text>
</comment>
<reference evidence="3" key="1">
    <citation type="submission" date="2021-02" db="EMBL/GenBank/DDBJ databases">
        <title>Infant gut strain persistence is associated with maternal origin, phylogeny, and functional potential including surface adhesion and iron acquisition.</title>
        <authorList>
            <person name="Lou Y.C."/>
        </authorList>
    </citation>
    <scope>NUCLEOTIDE SEQUENCE</scope>
    <source>
        <strain evidence="3">L3_108_103G1_dasL3_108_103G1_concoct_2</strain>
    </source>
</reference>
<name>A0A942W9I1_9FIRM</name>
<dbReference type="InterPro" id="IPR009636">
    <property type="entry name" value="SCAF"/>
</dbReference>
<gene>
    <name evidence="3" type="ORF">KHZ85_00550</name>
</gene>